<keyword evidence="2" id="KW-1185">Reference proteome</keyword>
<evidence type="ECO:0000313" key="1">
    <source>
        <dbReference type="EMBL" id="VVA95053.1"/>
    </source>
</evidence>
<protein>
    <submittedName>
        <fullName evidence="1">Uncharacterized protein</fullName>
    </submittedName>
</protein>
<dbReference type="Proteomes" id="UP000489600">
    <property type="component" value="Unassembled WGS sequence"/>
</dbReference>
<dbReference type="EMBL" id="CABITT030000002">
    <property type="protein sequence ID" value="VVA95053.1"/>
    <property type="molecule type" value="Genomic_DNA"/>
</dbReference>
<sequence length="75" mass="8688">MQAGNEWAVNIQRDSYASYIRCLLTLQSLRTNPLDENATTSCRKCFYLVAFLQKEKMTKEFASVSVIGIRREKNH</sequence>
<reference evidence="1" key="1">
    <citation type="submission" date="2019-07" db="EMBL/GenBank/DDBJ databases">
        <authorList>
            <person name="Dittberner H."/>
        </authorList>
    </citation>
    <scope>NUCLEOTIDE SEQUENCE [LARGE SCALE GENOMIC DNA]</scope>
</reference>
<comment type="caution">
    <text evidence="1">The sequence shown here is derived from an EMBL/GenBank/DDBJ whole genome shotgun (WGS) entry which is preliminary data.</text>
</comment>
<evidence type="ECO:0000313" key="2">
    <source>
        <dbReference type="Proteomes" id="UP000489600"/>
    </source>
</evidence>
<gene>
    <name evidence="1" type="ORF">ANE_LOCUS5498</name>
</gene>
<organism evidence="1 2">
    <name type="scientific">Arabis nemorensis</name>
    <dbReference type="NCBI Taxonomy" id="586526"/>
    <lineage>
        <taxon>Eukaryota</taxon>
        <taxon>Viridiplantae</taxon>
        <taxon>Streptophyta</taxon>
        <taxon>Embryophyta</taxon>
        <taxon>Tracheophyta</taxon>
        <taxon>Spermatophyta</taxon>
        <taxon>Magnoliopsida</taxon>
        <taxon>eudicotyledons</taxon>
        <taxon>Gunneridae</taxon>
        <taxon>Pentapetalae</taxon>
        <taxon>rosids</taxon>
        <taxon>malvids</taxon>
        <taxon>Brassicales</taxon>
        <taxon>Brassicaceae</taxon>
        <taxon>Arabideae</taxon>
        <taxon>Arabis</taxon>
    </lineage>
</organism>
<dbReference type="OrthoDB" id="10540409at2759"/>
<accession>A0A565B129</accession>
<proteinExistence type="predicted"/>
<dbReference type="AlphaFoldDB" id="A0A565B129"/>
<name>A0A565B129_9BRAS</name>